<keyword evidence="5" id="KW-0472">Membrane</keyword>
<feature type="region of interest" description="Disordered" evidence="4">
    <location>
        <begin position="157"/>
        <end position="178"/>
    </location>
</feature>
<evidence type="ECO:0000256" key="2">
    <source>
        <dbReference type="ARBA" id="ARBA00022833"/>
    </source>
</evidence>
<dbReference type="CDD" id="cd16666">
    <property type="entry name" value="RING-H2_RNF43-like"/>
    <property type="match status" value="1"/>
</dbReference>
<evidence type="ECO:0000256" key="4">
    <source>
        <dbReference type="SAM" id="MobiDB-lite"/>
    </source>
</evidence>
<name>A0A8B7PEN7_HYAAZ</name>
<dbReference type="OrthoDB" id="6373593at2759"/>
<dbReference type="InterPro" id="IPR013083">
    <property type="entry name" value="Znf_RING/FYVE/PHD"/>
</dbReference>
<feature type="compositionally biased region" description="Basic and acidic residues" evidence="4">
    <location>
        <begin position="435"/>
        <end position="453"/>
    </location>
</feature>
<dbReference type="GO" id="GO:0008270">
    <property type="term" value="F:zinc ion binding"/>
    <property type="evidence" value="ECO:0007669"/>
    <property type="project" value="UniProtKB-KW"/>
</dbReference>
<feature type="region of interest" description="Disordered" evidence="4">
    <location>
        <begin position="290"/>
        <end position="321"/>
    </location>
</feature>
<evidence type="ECO:0000256" key="3">
    <source>
        <dbReference type="PROSITE-ProRule" id="PRU00175"/>
    </source>
</evidence>
<feature type="transmembrane region" description="Helical" evidence="5">
    <location>
        <begin position="68"/>
        <end position="87"/>
    </location>
</feature>
<feature type="region of interest" description="Disordered" evidence="4">
    <location>
        <begin position="432"/>
        <end position="453"/>
    </location>
</feature>
<dbReference type="GeneID" id="108679618"/>
<evidence type="ECO:0000313" key="8">
    <source>
        <dbReference type="RefSeq" id="XP_018023766.1"/>
    </source>
</evidence>
<feature type="compositionally biased region" description="Low complexity" evidence="4">
    <location>
        <begin position="688"/>
        <end position="697"/>
    </location>
</feature>
<reference evidence="8" key="1">
    <citation type="submission" date="2025-08" db="UniProtKB">
        <authorList>
            <consortium name="RefSeq"/>
        </authorList>
    </citation>
    <scope>IDENTIFICATION</scope>
    <source>
        <tissue evidence="8">Whole organism</tissue>
    </source>
</reference>
<dbReference type="InterPro" id="IPR001841">
    <property type="entry name" value="Znf_RING"/>
</dbReference>
<dbReference type="RefSeq" id="XP_018023766.1">
    <property type="nucleotide sequence ID" value="XM_018168277.2"/>
</dbReference>
<organism evidence="7 8">
    <name type="scientific">Hyalella azteca</name>
    <name type="common">Amphipod</name>
    <dbReference type="NCBI Taxonomy" id="294128"/>
    <lineage>
        <taxon>Eukaryota</taxon>
        <taxon>Metazoa</taxon>
        <taxon>Ecdysozoa</taxon>
        <taxon>Arthropoda</taxon>
        <taxon>Crustacea</taxon>
        <taxon>Multicrustacea</taxon>
        <taxon>Malacostraca</taxon>
        <taxon>Eumalacostraca</taxon>
        <taxon>Peracarida</taxon>
        <taxon>Amphipoda</taxon>
        <taxon>Senticaudata</taxon>
        <taxon>Talitrida</taxon>
        <taxon>Talitroidea</taxon>
        <taxon>Hyalellidae</taxon>
        <taxon>Hyalella</taxon>
    </lineage>
</organism>
<proteinExistence type="predicted"/>
<dbReference type="SUPFAM" id="SSF57850">
    <property type="entry name" value="RING/U-box"/>
    <property type="match status" value="1"/>
</dbReference>
<evidence type="ECO:0000256" key="5">
    <source>
        <dbReference type="SAM" id="Phobius"/>
    </source>
</evidence>
<dbReference type="SMART" id="SM00184">
    <property type="entry name" value="RING"/>
    <property type="match status" value="1"/>
</dbReference>
<feature type="domain" description="RING-type" evidence="6">
    <location>
        <begin position="184"/>
        <end position="225"/>
    </location>
</feature>
<dbReference type="PROSITE" id="PS50089">
    <property type="entry name" value="ZF_RING_2"/>
    <property type="match status" value="1"/>
</dbReference>
<dbReference type="PANTHER" id="PTHR16200">
    <property type="entry name" value="RING ZINC FINGER"/>
    <property type="match status" value="1"/>
</dbReference>
<keyword evidence="5" id="KW-0812">Transmembrane</keyword>
<protein>
    <submittedName>
        <fullName evidence="8">Uncharacterized protein LOC108679618</fullName>
    </submittedName>
</protein>
<feature type="region of interest" description="Disordered" evidence="4">
    <location>
        <begin position="1048"/>
        <end position="1070"/>
    </location>
</feature>
<feature type="compositionally biased region" description="Gly residues" evidence="4">
    <location>
        <begin position="32"/>
        <end position="43"/>
    </location>
</feature>
<evidence type="ECO:0000259" key="6">
    <source>
        <dbReference type="PROSITE" id="PS50089"/>
    </source>
</evidence>
<accession>A0A8B7PEN7</accession>
<feature type="compositionally biased region" description="Basic and acidic residues" evidence="4">
    <location>
        <begin position="1158"/>
        <end position="1168"/>
    </location>
</feature>
<dbReference type="Proteomes" id="UP000694843">
    <property type="component" value="Unplaced"/>
</dbReference>
<feature type="region of interest" description="Disordered" evidence="4">
    <location>
        <begin position="338"/>
        <end position="375"/>
    </location>
</feature>
<keyword evidence="7" id="KW-1185">Reference proteome</keyword>
<feature type="region of interest" description="Disordered" evidence="4">
    <location>
        <begin position="1119"/>
        <end position="1184"/>
    </location>
</feature>
<feature type="region of interest" description="Disordered" evidence="4">
    <location>
        <begin position="1"/>
        <end position="56"/>
    </location>
</feature>
<gene>
    <name evidence="8" type="primary">LOC108679618</name>
</gene>
<keyword evidence="5" id="KW-1133">Transmembrane helix</keyword>
<dbReference type="AlphaFoldDB" id="A0A8B7PEN7"/>
<dbReference type="Pfam" id="PF13639">
    <property type="entry name" value="zf-RING_2"/>
    <property type="match status" value="1"/>
</dbReference>
<feature type="compositionally biased region" description="Polar residues" evidence="4">
    <location>
        <begin position="669"/>
        <end position="687"/>
    </location>
</feature>
<feature type="region of interest" description="Disordered" evidence="4">
    <location>
        <begin position="485"/>
        <end position="511"/>
    </location>
</feature>
<dbReference type="InterPro" id="IPR051073">
    <property type="entry name" value="ZNRF3_Arkadia_E3_ligases"/>
</dbReference>
<dbReference type="Gene3D" id="3.30.40.10">
    <property type="entry name" value="Zinc/RING finger domain, C3HC4 (zinc finger)"/>
    <property type="match status" value="1"/>
</dbReference>
<evidence type="ECO:0000256" key="1">
    <source>
        <dbReference type="ARBA" id="ARBA00022771"/>
    </source>
</evidence>
<dbReference type="KEGG" id="hazt:108679618"/>
<feature type="compositionally biased region" description="Low complexity" evidence="4">
    <location>
        <begin position="486"/>
        <end position="510"/>
    </location>
</feature>
<feature type="region of interest" description="Disordered" evidence="4">
    <location>
        <begin position="663"/>
        <end position="697"/>
    </location>
</feature>
<evidence type="ECO:0000313" key="7">
    <source>
        <dbReference type="Proteomes" id="UP000694843"/>
    </source>
</evidence>
<sequence>MGPAEGTGHKGTGHRGTGHGSSWRHGSWVQLGGTGHGGMGHGSSGTEPLHARISVGPPTATQKDQFRLALFLACFLLLGGVCLAILVKMRCNRRNSQRQQASYLAQQAKRALSRMECRRYKDAAAAKDNTSKVHIKMKTLKVHLTLGDGRVLTGCRGRTDDDDDQENNSRHGSGTDKSGGADMCVVCLEEYRPLQELRVLPCRHEFHRSCVDPWLLQHRTCPLCNYNIVDCCYENTPAPTSTTVAPESDPISSPPLYPGRPSLLPHPPAPLRVFMPNSGSPDGRYVVPHLLHSPGGGGAPTSPHPAPSSRPFPVSSSTRSCTQAGCSHDPYGLLMYNQLAPSPSSPPPRYSHAFLAPSSVSTEPHSPPPSYSPYSSPYSSLSGYQRCNAPNFSISAGHLYESDPRNGPIRGASGLVNRVRRSLEVVGSADAAANLEDRNEPADAFPRSDRNEAELRYPPGKFLRHSHSSSENGFCPATYAPMRPGSVSIHPSSSAPSAARVSTSPSSARPGVLHQNLGSSSQALETCLMYPRAGLPSYNWPYWLNGATLRTVPQGSSSEEAEHQMMSVEVQHHSEGNRRVDCRGLHRRIELPGAECVDVQGRDANFRAQMSCEEELLNNDGGKASDTLEKNNYSDCVSNNLSCNNVVVNQSISANVDSVRMEQSRKMSLPSNISSETLESTSNQPTDSINTNNFNSSSIRNDMQQQLCTGESIQVSAAHGSSSTDGKTTDCDLAADDRGQHISLEETTCDIYRRSSLGGLESRLYVIGESHANQEGVVQNSQLIGRSSKQQIRQQRSLQYDLDLNQPGGLEQRGVIQQNCAAIRCSPEQQRNFFGRNQDFTNSRQLFHGPLPTQPVSSKQLEPFLSALEAVRSSANTMGYCRGNQWLLGGNFLQRNSEDCSGLPVLAHNDRLRSKFDHQYSGALGIEEKYPHSRVDASVSDEPCRFSPNSSERIPLAGGFGSSKGIGHRRQASTNSFPNNYSYVPASCSAYLPGQRPSSSASNTTLDSSDASLETVIAADSSNGADQRLLVPETSSGVSEIFAGRMSEKQKNNTSAMSMDSVEDTDSITGSGFPSERVYAFDTSSLHGYENVDPSGSPVQISSPQGDHVCEAFPVNDYSDECASESLPGNNPTASDEELVEDGTAKPSETGKFLVSDGNEKNETKDEVINDQQLDAEADLDKSG</sequence>
<keyword evidence="1 3" id="KW-0863">Zinc-finger</keyword>
<keyword evidence="1 3" id="KW-0479">Metal-binding</keyword>
<keyword evidence="2" id="KW-0862">Zinc</keyword>